<dbReference type="Pfam" id="PF12034">
    <property type="entry name" value="YfbK_C"/>
    <property type="match status" value="1"/>
</dbReference>
<dbReference type="SMART" id="SM00327">
    <property type="entry name" value="VWA"/>
    <property type="match status" value="1"/>
</dbReference>
<feature type="signal peptide" evidence="1">
    <location>
        <begin position="1"/>
        <end position="19"/>
    </location>
</feature>
<dbReference type="InterPro" id="IPR008969">
    <property type="entry name" value="CarboxyPept-like_regulatory"/>
</dbReference>
<dbReference type="InterPro" id="IPR051173">
    <property type="entry name" value="Ca_channel_alpha-2/delta"/>
</dbReference>
<dbReference type="PANTHER" id="PTHR10166:SF37">
    <property type="entry name" value="STOLID, ISOFORM H"/>
    <property type="match status" value="1"/>
</dbReference>
<dbReference type="SUPFAM" id="SSF49464">
    <property type="entry name" value="Carboxypeptidase regulatory domain-like"/>
    <property type="match status" value="1"/>
</dbReference>
<evidence type="ECO:0000313" key="3">
    <source>
        <dbReference type="EMBL" id="WEK36253.1"/>
    </source>
</evidence>
<dbReference type="PROSITE" id="PS50234">
    <property type="entry name" value="VWFA"/>
    <property type="match status" value="1"/>
</dbReference>
<sequence>MRLAVAIFIYLTCSFSAKAQQYYLRGEIVDEKRNPLQNVKLKLHATGFPYSSGVNGSFGILSTKIGDSITITLDGYQAQTVFVESGRYLSIVLKMLHASANLQKNRLVSLTRDLQPDDRRKMAAGGETYSSLMENEFIPAKKYPETGFAIHTDKAAYSNIRRFLNMNTTVPPDAVRTEELLNYFNFDYSPPAAADSIFGFRSYLSDCPWNPNNRLLYLNVCARRIDTANIPPSNLVFLVDISGSMDMPNRLPLLKSSFKLLVDNLRPADTVSIVVYGSTVGLWLPPTSGGEKDKIRRSIEELYPGGATPGESGILTAYRVAKSQFIKGGNNRVILATDGDFNVGQSGEQELEKLITQHQESGIYLTCLGVGMGNYKDSKLEVLAKKGNGNFAYLDSESEGEKVLVKELTQTLFTVADDAFLNIRFNEDLVKEYRLIGFDNKLKALADSLKEVEGGEVGPGHSLLVLFELTPGGALNAVPDELAEVTIHYRRPGDSLHRSSEYTVPAAFTAFKQLPSCYRFASSVVMFASLLKYSPYVKSNAWNEAILVASDACNPNDAIQKEYIGMISKAKKIYAKMGRKRHKAREQ</sequence>
<evidence type="ECO:0000259" key="2">
    <source>
        <dbReference type="PROSITE" id="PS50234"/>
    </source>
</evidence>
<dbReference type="Pfam" id="PF12450">
    <property type="entry name" value="vWF_A"/>
    <property type="match status" value="1"/>
</dbReference>
<evidence type="ECO:0000256" key="1">
    <source>
        <dbReference type="SAM" id="SignalP"/>
    </source>
</evidence>
<accession>A0AAJ5WVB1</accession>
<keyword evidence="1" id="KW-0732">Signal</keyword>
<dbReference type="CDD" id="cd01465">
    <property type="entry name" value="vWA_subgroup"/>
    <property type="match status" value="1"/>
</dbReference>
<protein>
    <submittedName>
        <fullName evidence="3">von Willebrand factor type A domain-containing protein</fullName>
    </submittedName>
</protein>
<feature type="chain" id="PRO_5042460368" evidence="1">
    <location>
        <begin position="20"/>
        <end position="587"/>
    </location>
</feature>
<dbReference type="EMBL" id="CP119311">
    <property type="protein sequence ID" value="WEK36253.1"/>
    <property type="molecule type" value="Genomic_DNA"/>
</dbReference>
<dbReference type="AlphaFoldDB" id="A0AAJ5WVB1"/>
<reference evidence="3" key="1">
    <citation type="submission" date="2023-03" db="EMBL/GenBank/DDBJ databases">
        <title>Andean soil-derived lignocellulolytic bacterial consortium as a source of novel taxa and putative plastic-active enzymes.</title>
        <authorList>
            <person name="Diaz-Garcia L."/>
            <person name="Chuvochina M."/>
            <person name="Feuerriegel G."/>
            <person name="Bunk B."/>
            <person name="Sproer C."/>
            <person name="Streit W.R."/>
            <person name="Rodriguez L.M."/>
            <person name="Overmann J."/>
            <person name="Jimenez D.J."/>
        </authorList>
    </citation>
    <scope>NUCLEOTIDE SEQUENCE</scope>
    <source>
        <strain evidence="3">MAG 7</strain>
    </source>
</reference>
<dbReference type="SUPFAM" id="SSF53300">
    <property type="entry name" value="vWA-like"/>
    <property type="match status" value="1"/>
</dbReference>
<organism evidence="3 4">
    <name type="scientific">Candidatus Pseudobacter hemicellulosilyticus</name>
    <dbReference type="NCBI Taxonomy" id="3121375"/>
    <lineage>
        <taxon>Bacteria</taxon>
        <taxon>Pseudomonadati</taxon>
        <taxon>Bacteroidota</taxon>
        <taxon>Chitinophagia</taxon>
        <taxon>Chitinophagales</taxon>
        <taxon>Chitinophagaceae</taxon>
        <taxon>Pseudobacter</taxon>
    </lineage>
</organism>
<dbReference type="Gene3D" id="3.40.50.410">
    <property type="entry name" value="von Willebrand factor, type A domain"/>
    <property type="match status" value="1"/>
</dbReference>
<dbReference type="InterPro" id="IPR021908">
    <property type="entry name" value="YfbK_C"/>
</dbReference>
<dbReference type="InterPro" id="IPR036465">
    <property type="entry name" value="vWFA_dom_sf"/>
</dbReference>
<feature type="domain" description="VWFA" evidence="2">
    <location>
        <begin position="234"/>
        <end position="412"/>
    </location>
</feature>
<proteinExistence type="predicted"/>
<dbReference type="Pfam" id="PF00092">
    <property type="entry name" value="VWA"/>
    <property type="match status" value="1"/>
</dbReference>
<evidence type="ECO:0000313" key="4">
    <source>
        <dbReference type="Proteomes" id="UP001220610"/>
    </source>
</evidence>
<dbReference type="InterPro" id="IPR022156">
    <property type="entry name" value="Uncharacterised_YfbK_N"/>
</dbReference>
<gene>
    <name evidence="3" type="ORF">P0Y53_01965</name>
</gene>
<name>A0AAJ5WVB1_9BACT</name>
<dbReference type="InterPro" id="IPR002035">
    <property type="entry name" value="VWF_A"/>
</dbReference>
<dbReference type="PANTHER" id="PTHR10166">
    <property type="entry name" value="VOLTAGE-DEPENDENT CALCIUM CHANNEL SUBUNIT ALPHA-2/DELTA-RELATED"/>
    <property type="match status" value="1"/>
</dbReference>
<dbReference type="Proteomes" id="UP001220610">
    <property type="component" value="Chromosome"/>
</dbReference>